<dbReference type="PROSITE" id="PS51186">
    <property type="entry name" value="GNAT"/>
    <property type="match status" value="1"/>
</dbReference>
<evidence type="ECO:0000313" key="2">
    <source>
        <dbReference type="EMBL" id="ASP46283.1"/>
    </source>
</evidence>
<accession>A0A222G3W8</accession>
<sequence length="150" mass="16756">MYVRPATVMDILSLVSLADKYSSEVKNHDLFPVDFERLILQASASTLCDTSVILTCFKGKEPIGLLWGHMSKLPWSETPLAFDSILYVLPENRGSRAGLLLMKAWEDWAKEKGAAAVQISIASGIKEEATKRFFGKLGYSYIGSQYRKEC</sequence>
<dbReference type="GeneID" id="54981291"/>
<dbReference type="InterPro" id="IPR000182">
    <property type="entry name" value="GNAT_dom"/>
</dbReference>
<dbReference type="EMBL" id="MF481197">
    <property type="protein sequence ID" value="ASP46283.1"/>
    <property type="molecule type" value="Genomic_DNA"/>
</dbReference>
<name>A0A222G3W8_9CAUD</name>
<proteinExistence type="predicted"/>
<dbReference type="InterPro" id="IPR016181">
    <property type="entry name" value="Acyl_CoA_acyltransferase"/>
</dbReference>
<protein>
    <recommendedName>
        <fullName evidence="1">N-acetyltransferase domain-containing protein</fullName>
    </recommendedName>
</protein>
<evidence type="ECO:0000259" key="1">
    <source>
        <dbReference type="PROSITE" id="PS51186"/>
    </source>
</evidence>
<dbReference type="SUPFAM" id="SSF55729">
    <property type="entry name" value="Acyl-CoA N-acyltransferases (Nat)"/>
    <property type="match status" value="1"/>
</dbReference>
<dbReference type="CDD" id="cd04301">
    <property type="entry name" value="NAT_SF"/>
    <property type="match status" value="1"/>
</dbReference>
<dbReference type="Pfam" id="PF00583">
    <property type="entry name" value="Acetyltransf_1"/>
    <property type="match status" value="1"/>
</dbReference>
<reference evidence="2 3" key="1">
    <citation type="submission" date="2017-07" db="EMBL/GenBank/DDBJ databases">
        <title>Complete genome sequence of the Marinomonas phage CB5A.</title>
        <authorList>
            <person name="Lucas-Elio P."/>
            <person name="Aroca-Crevillen A."/>
            <person name="Garcia-Guillen I.M."/>
            <person name="Silas S."/>
            <person name="Fire A.Z."/>
            <person name="Sanchez-Amat A."/>
        </authorList>
    </citation>
    <scope>NUCLEOTIDE SEQUENCE [LARGE SCALE GENOMIC DNA]</scope>
</reference>
<organism evidence="2 3">
    <name type="scientific">Marinomonas phage CB5A</name>
    <dbReference type="NCBI Taxonomy" id="2022859"/>
    <lineage>
        <taxon>Viruses</taxon>
        <taxon>Duplodnaviria</taxon>
        <taxon>Heunggongvirae</taxon>
        <taxon>Uroviricota</taxon>
        <taxon>Caudoviricetes</taxon>
        <taxon>Autographivirales</taxon>
        <taxon>Autosignataviridae</taxon>
        <taxon>Colwellvirinae</taxon>
        <taxon>Murciavirus</taxon>
        <taxon>Murciavirus CB5A</taxon>
    </lineage>
</organism>
<dbReference type="Proteomes" id="UP000222540">
    <property type="component" value="Segment"/>
</dbReference>
<evidence type="ECO:0000313" key="3">
    <source>
        <dbReference type="Proteomes" id="UP000222540"/>
    </source>
</evidence>
<dbReference type="GO" id="GO:0016747">
    <property type="term" value="F:acyltransferase activity, transferring groups other than amino-acyl groups"/>
    <property type="evidence" value="ECO:0007669"/>
    <property type="project" value="InterPro"/>
</dbReference>
<feature type="domain" description="N-acetyltransferase" evidence="1">
    <location>
        <begin position="1"/>
        <end position="150"/>
    </location>
</feature>
<dbReference type="RefSeq" id="YP_009791122.1">
    <property type="nucleotide sequence ID" value="NC_047836.1"/>
</dbReference>
<dbReference type="KEGG" id="vg:54981291"/>
<dbReference type="Gene3D" id="3.40.630.30">
    <property type="match status" value="1"/>
</dbReference>